<dbReference type="Proteomes" id="UP000036958">
    <property type="component" value="Unassembled WGS sequence"/>
</dbReference>
<dbReference type="RefSeq" id="WP_053179446.1">
    <property type="nucleotide sequence ID" value="NZ_LGIA01000023.1"/>
</dbReference>
<name>A0A0L8VE11_9BACT</name>
<sequence>MALDNLISVQFTDEEKVALDGHFDAIEAILKSKCISLTPEQRQAYGRLGNKSENWSRKVLNYMNTQPSLTPPFLDYDETVADFEARQVLQPRAARGEAIMDMLNDTLLLLGSDVYGSCIAYYRNIRLLARQNVNGAKAVYEDLSAQFPGKPRT</sequence>
<dbReference type="AlphaFoldDB" id="A0A0L8VE11"/>
<reference evidence="2" key="1">
    <citation type="submission" date="2015-07" db="EMBL/GenBank/DDBJ databases">
        <title>Genome sequencing of Sunxiuqinia dokdonensis strain SK.</title>
        <authorList>
            <person name="Ahn S."/>
            <person name="Kim B.-C."/>
        </authorList>
    </citation>
    <scope>NUCLEOTIDE SEQUENCE [LARGE SCALE GENOMIC DNA]</scope>
    <source>
        <strain evidence="2">SK</strain>
    </source>
</reference>
<organism evidence="1 2">
    <name type="scientific">Sunxiuqinia dokdonensis</name>
    <dbReference type="NCBI Taxonomy" id="1409788"/>
    <lineage>
        <taxon>Bacteria</taxon>
        <taxon>Pseudomonadati</taxon>
        <taxon>Bacteroidota</taxon>
        <taxon>Bacteroidia</taxon>
        <taxon>Marinilabiliales</taxon>
        <taxon>Prolixibacteraceae</taxon>
        <taxon>Sunxiuqinia</taxon>
    </lineage>
</organism>
<accession>A0A0L8VE11</accession>
<proteinExistence type="predicted"/>
<evidence type="ECO:0000313" key="2">
    <source>
        <dbReference type="Proteomes" id="UP000036958"/>
    </source>
</evidence>
<protein>
    <submittedName>
        <fullName evidence="1">Uncharacterized protein</fullName>
    </submittedName>
</protein>
<dbReference type="OrthoDB" id="5952844at2"/>
<gene>
    <name evidence="1" type="ORF">NC99_05210</name>
</gene>
<dbReference type="EMBL" id="LGIA01000023">
    <property type="protein sequence ID" value="KOH46681.1"/>
    <property type="molecule type" value="Genomic_DNA"/>
</dbReference>
<comment type="caution">
    <text evidence="1">The sequence shown here is derived from an EMBL/GenBank/DDBJ whole genome shotgun (WGS) entry which is preliminary data.</text>
</comment>
<keyword evidence="2" id="KW-1185">Reference proteome</keyword>
<evidence type="ECO:0000313" key="1">
    <source>
        <dbReference type="EMBL" id="KOH46681.1"/>
    </source>
</evidence>